<reference evidence="2" key="1">
    <citation type="submission" date="2020-03" db="EMBL/GenBank/DDBJ databases">
        <title>Whole Genome Sequence of Trichophyton interdigitale from India.</title>
        <authorList>
            <person name="Kumar P."/>
        </authorList>
    </citation>
    <scope>NUCLEOTIDE SEQUENCE</scope>
    <source>
        <strain evidence="2">UCMS-IGIB-CI14</strain>
    </source>
</reference>
<feature type="compositionally biased region" description="Polar residues" evidence="1">
    <location>
        <begin position="74"/>
        <end position="88"/>
    </location>
</feature>
<sequence length="123" mass="13483">MQRTGLSDFSTPTPTGALVLQVAIEPFSSSAQKQAQSRRSVCVGEDKEEEEGREEEEEEEEGSHDAGDGRQPQKETTVGDSTASQLLTGTGLCARTRARGWSSGRPARFSKRLSQKLSQWLLR</sequence>
<protein>
    <submittedName>
        <fullName evidence="2">Uncharacterized protein</fullName>
    </submittedName>
</protein>
<evidence type="ECO:0000256" key="1">
    <source>
        <dbReference type="SAM" id="MobiDB-lite"/>
    </source>
</evidence>
<feature type="compositionally biased region" description="Basic and acidic residues" evidence="1">
    <location>
        <begin position="63"/>
        <end position="73"/>
    </location>
</feature>
<organism evidence="2 3">
    <name type="scientific">Trichophyton interdigitale</name>
    <dbReference type="NCBI Taxonomy" id="101480"/>
    <lineage>
        <taxon>Eukaryota</taxon>
        <taxon>Fungi</taxon>
        <taxon>Dikarya</taxon>
        <taxon>Ascomycota</taxon>
        <taxon>Pezizomycotina</taxon>
        <taxon>Eurotiomycetes</taxon>
        <taxon>Eurotiomycetidae</taxon>
        <taxon>Onygenales</taxon>
        <taxon>Arthrodermataceae</taxon>
        <taxon>Trichophyton</taxon>
    </lineage>
</organism>
<feature type="compositionally biased region" description="Low complexity" evidence="1">
    <location>
        <begin position="28"/>
        <end position="40"/>
    </location>
</feature>
<feature type="region of interest" description="Disordered" evidence="1">
    <location>
        <begin position="28"/>
        <end position="123"/>
    </location>
</feature>
<name>A0A9P4YJ49_9EURO</name>
<dbReference type="AlphaFoldDB" id="A0A9P4YJ49"/>
<feature type="compositionally biased region" description="Acidic residues" evidence="1">
    <location>
        <begin position="46"/>
        <end position="62"/>
    </location>
</feature>
<comment type="caution">
    <text evidence="2">The sequence shown here is derived from an EMBL/GenBank/DDBJ whole genome shotgun (WGS) entry which is preliminary data.</text>
</comment>
<dbReference type="Proteomes" id="UP000749309">
    <property type="component" value="Unassembled WGS sequence"/>
</dbReference>
<accession>A0A9P4YJ49</accession>
<gene>
    <name evidence="2" type="ORF">GY632_1259</name>
</gene>
<proteinExistence type="predicted"/>
<evidence type="ECO:0000313" key="3">
    <source>
        <dbReference type="Proteomes" id="UP000749309"/>
    </source>
</evidence>
<evidence type="ECO:0000313" key="2">
    <source>
        <dbReference type="EMBL" id="KAF3899559.1"/>
    </source>
</evidence>
<dbReference type="EMBL" id="JAAQVJ010000024">
    <property type="protein sequence ID" value="KAF3899559.1"/>
    <property type="molecule type" value="Genomic_DNA"/>
</dbReference>